<feature type="region of interest" description="Disordered" evidence="1">
    <location>
        <begin position="320"/>
        <end position="428"/>
    </location>
</feature>
<feature type="compositionally biased region" description="Pro residues" evidence="1">
    <location>
        <begin position="1"/>
        <end position="10"/>
    </location>
</feature>
<feature type="compositionally biased region" description="Basic and acidic residues" evidence="1">
    <location>
        <begin position="355"/>
        <end position="371"/>
    </location>
</feature>
<feature type="compositionally biased region" description="Basic and acidic residues" evidence="1">
    <location>
        <begin position="1288"/>
        <end position="1298"/>
    </location>
</feature>
<feature type="region of interest" description="Disordered" evidence="1">
    <location>
        <begin position="1287"/>
        <end position="1318"/>
    </location>
</feature>
<protein>
    <submittedName>
        <fullName evidence="2">Uncharacterized protein</fullName>
    </submittedName>
</protein>
<dbReference type="OrthoDB" id="1093005at2759"/>
<feature type="compositionally biased region" description="Basic residues" evidence="1">
    <location>
        <begin position="1219"/>
        <end position="1233"/>
    </location>
</feature>
<accession>A0A835BXY6</accession>
<keyword evidence="3" id="KW-1185">Reference proteome</keyword>
<feature type="compositionally biased region" description="Basic and acidic residues" evidence="1">
    <location>
        <begin position="1209"/>
        <end position="1218"/>
    </location>
</feature>
<dbReference type="Proteomes" id="UP000636709">
    <property type="component" value="Unassembled WGS sequence"/>
</dbReference>
<sequence>MAAAPPSPRPPKAHRDGGDAPVTLFLDTDLGTRLALLVAPDTTIRGLKCTASGASSPPLRCIPRLPVGTDPCIGLCSVQVDAEHAAAFPDLGPVAAKSFQVLCRGSEVRRKGVLYHLSDSMTVTSAFTKIKGGCFLHVKMTEAEVVARCCQDDGRRSSDGHLGIHVEKRIQELPALTSEIACDVLPQMLEGDAAAAALIDVQAHDALPSSSQLNTEIKTGEALGPSDTQAGCDPAIEKAKSYKSQIANQTEGPYISFTSMENVDKPTNQSNISHVMEKVHATKEILHGDGDNDVGGSVSDCKEVSIQEQMLAEIHAMDNLSQEKEHKKSRTDNFDTPAPDPPRITNEFDVGDLTKSVKDPLETETTDHREPINTSFQQEVQHTLHEDSTENPITVGKKKRKRRQLAPFKASAEETNEPSDVAKELPESTDILISVSPPYRPGDAYDVETTGELVQFMHDAQASTAIISEQRKSDHALKECRNLSIGDAINSAPEVVASEVGNPKGSITSWNGEDKNEQIKHGKGSHDDGVGEIKDMDKDGKSTDALEKRQINDNTSQLKKHKKAKKVSSVHLVSVDTTHEKEIHGYRENAARSDTVSSEREIVHDPSKQPISINVHQGNSDIIASSNGDGKKKKRRRRSESSKVVDPSQDLTKSSEFVANESSMHFTDGTLLDAKKTTPGGIEGATIIDHKDLGENLAVQDVIDEVLADLRSKDSSSKDLDEDMLTGETHLGSNKNALELPESAADEVGVSAALPPKYPAAIHSDAPASSPRLMKSNEEKLKLLSTMIDSSHHSCSTPKEDANRELNESESLRFSDSDPKDILTGDAIAQVDGKSKATKRKRKVSVKQVPADNGKTLDEQVSHVDTLDLKGANATEANLVQAGSVVDTPLITVSGKVKQKDRRSSKIRTAEVQETNGATSGLDSDLAKDSQCGYVNDVIRTHNNENAAGTATETPVVQKDGIAFKSSSPNAQKASKISLNSELQSWDHTLEHGSSAELGNLRSEENLIRPKDSSEPNFDGVVHPDAINFLDHFSSSKMNDPPVSVEHKQKDEDECLREMKNKRKIKRKKGTGSIEPNDALESLLPADKSSLTGHFGTSSVIAPSVGAEKMNIEDKNVKNTKEKKRKRKVDMEMPVAEKEIPNCDNQGTDIATQESHLSFIQKGRMGLDNGKERSSKVTQNNSIVPYEPVDAALEKKLQQNAVDQNKLLTDKDHEDINKGVRKSTSKIKPHAKSKHDESIKGSVASNPKPERNFVKDFSTSPRVSSDSAEVTPQNANRYRVAVRKVPSKRYEKTREKSKKENRKVVSGTIFNDNNNEGSDDDLDIKDDLAFMEASPDNSATSGDSGRILNEIASQGIGTSWPTFLWIAFALWVMHLSSWGISSAAYDDSDVPDDDGTMSLSQKSLKDGLHIGSILRGSRSYKKARRKQSELLDDDTVVPDSQPADGLWD</sequence>
<feature type="region of interest" description="Disordered" evidence="1">
    <location>
        <begin position="500"/>
        <end position="571"/>
    </location>
</feature>
<feature type="region of interest" description="Disordered" evidence="1">
    <location>
        <begin position="902"/>
        <end position="924"/>
    </location>
</feature>
<feature type="compositionally biased region" description="Basic and acidic residues" evidence="1">
    <location>
        <begin position="512"/>
        <end position="551"/>
    </location>
</feature>
<feature type="compositionally biased region" description="Basic residues" evidence="1">
    <location>
        <begin position="558"/>
        <end position="568"/>
    </location>
</feature>
<feature type="compositionally biased region" description="Polar residues" evidence="1">
    <location>
        <begin position="912"/>
        <end position="922"/>
    </location>
</feature>
<feature type="compositionally biased region" description="Basic and acidic residues" evidence="1">
    <location>
        <begin position="321"/>
        <end position="333"/>
    </location>
</feature>
<feature type="compositionally biased region" description="Polar residues" evidence="1">
    <location>
        <begin position="372"/>
        <end position="381"/>
    </location>
</feature>
<organism evidence="2 3">
    <name type="scientific">Digitaria exilis</name>
    <dbReference type="NCBI Taxonomy" id="1010633"/>
    <lineage>
        <taxon>Eukaryota</taxon>
        <taxon>Viridiplantae</taxon>
        <taxon>Streptophyta</taxon>
        <taxon>Embryophyta</taxon>
        <taxon>Tracheophyta</taxon>
        <taxon>Spermatophyta</taxon>
        <taxon>Magnoliopsida</taxon>
        <taxon>Liliopsida</taxon>
        <taxon>Poales</taxon>
        <taxon>Poaceae</taxon>
        <taxon>PACMAD clade</taxon>
        <taxon>Panicoideae</taxon>
        <taxon>Panicodae</taxon>
        <taxon>Paniceae</taxon>
        <taxon>Anthephorinae</taxon>
        <taxon>Digitaria</taxon>
    </lineage>
</organism>
<dbReference type="EMBL" id="JACEFO010001734">
    <property type="protein sequence ID" value="KAF8715124.1"/>
    <property type="molecule type" value="Genomic_DNA"/>
</dbReference>
<feature type="region of interest" description="Disordered" evidence="1">
    <location>
        <begin position="585"/>
        <end position="653"/>
    </location>
</feature>
<proteinExistence type="predicted"/>
<evidence type="ECO:0000313" key="2">
    <source>
        <dbReference type="EMBL" id="KAF8715124.1"/>
    </source>
</evidence>
<comment type="caution">
    <text evidence="2">The sequence shown here is derived from an EMBL/GenBank/DDBJ whole genome shotgun (WGS) entry which is preliminary data.</text>
</comment>
<feature type="compositionally biased region" description="Polar residues" evidence="1">
    <location>
        <begin position="609"/>
        <end position="628"/>
    </location>
</feature>
<evidence type="ECO:0000256" key="1">
    <source>
        <dbReference type="SAM" id="MobiDB-lite"/>
    </source>
</evidence>
<name>A0A835BXY6_9POAL</name>
<feature type="compositionally biased region" description="Polar residues" evidence="1">
    <location>
        <begin position="1257"/>
        <end position="1273"/>
    </location>
</feature>
<evidence type="ECO:0000313" key="3">
    <source>
        <dbReference type="Proteomes" id="UP000636709"/>
    </source>
</evidence>
<reference evidence="2" key="1">
    <citation type="submission" date="2020-07" db="EMBL/GenBank/DDBJ databases">
        <title>Genome sequence and genetic diversity analysis of an under-domesticated orphan crop, white fonio (Digitaria exilis).</title>
        <authorList>
            <person name="Bennetzen J.L."/>
            <person name="Chen S."/>
            <person name="Ma X."/>
            <person name="Wang X."/>
            <person name="Yssel A.E.J."/>
            <person name="Chaluvadi S.R."/>
            <person name="Johnson M."/>
            <person name="Gangashetty P."/>
            <person name="Hamidou F."/>
            <person name="Sanogo M.D."/>
            <person name="Zwaenepoel A."/>
            <person name="Wallace J."/>
            <person name="Van De Peer Y."/>
            <person name="Van Deynze A."/>
        </authorList>
    </citation>
    <scope>NUCLEOTIDE SEQUENCE</scope>
    <source>
        <tissue evidence="2">Leaves</tissue>
    </source>
</reference>
<feature type="region of interest" description="Disordered" evidence="1">
    <location>
        <begin position="1"/>
        <end position="20"/>
    </location>
</feature>
<feature type="compositionally biased region" description="Basic and acidic residues" evidence="1">
    <location>
        <begin position="798"/>
        <end position="821"/>
    </location>
</feature>
<feature type="compositionally biased region" description="Basic and acidic residues" evidence="1">
    <location>
        <begin position="902"/>
        <end position="911"/>
    </location>
</feature>
<feature type="compositionally biased region" description="Polar residues" evidence="1">
    <location>
        <begin position="788"/>
        <end position="797"/>
    </location>
</feature>
<feature type="region of interest" description="Disordered" evidence="1">
    <location>
        <begin position="788"/>
        <end position="821"/>
    </location>
</feature>
<feature type="region of interest" description="Disordered" evidence="1">
    <location>
        <begin position="1425"/>
        <end position="1448"/>
    </location>
</feature>
<feature type="compositionally biased region" description="Basic and acidic residues" evidence="1">
    <location>
        <begin position="585"/>
        <end position="607"/>
    </location>
</feature>
<feature type="region of interest" description="Disordered" evidence="1">
    <location>
        <begin position="1209"/>
        <end position="1273"/>
    </location>
</feature>
<gene>
    <name evidence="2" type="ORF">HU200_027678</name>
</gene>